<reference evidence="1 2" key="1">
    <citation type="submission" date="2018-04" db="EMBL/GenBank/DDBJ databases">
        <title>The genome of golden apple snail Pomacea canaliculata provides insight into stress tolerance and invasive adaptation.</title>
        <authorList>
            <person name="Liu C."/>
            <person name="Liu B."/>
            <person name="Ren Y."/>
            <person name="Zhang Y."/>
            <person name="Wang H."/>
            <person name="Li S."/>
            <person name="Jiang F."/>
            <person name="Yin L."/>
            <person name="Zhang G."/>
            <person name="Qian W."/>
            <person name="Fan W."/>
        </authorList>
    </citation>
    <scope>NUCLEOTIDE SEQUENCE [LARGE SCALE GENOMIC DNA]</scope>
    <source>
        <strain evidence="1">SZHN2017</strain>
        <tissue evidence="1">Muscle</tissue>
    </source>
</reference>
<evidence type="ECO:0000313" key="1">
    <source>
        <dbReference type="EMBL" id="PVD35581.1"/>
    </source>
</evidence>
<comment type="caution">
    <text evidence="1">The sequence shown here is derived from an EMBL/GenBank/DDBJ whole genome shotgun (WGS) entry which is preliminary data.</text>
</comment>
<dbReference type="AlphaFoldDB" id="A0A2T7PQ75"/>
<keyword evidence="2" id="KW-1185">Reference proteome</keyword>
<gene>
    <name evidence="1" type="ORF">C0Q70_02544</name>
</gene>
<proteinExistence type="predicted"/>
<sequence>MAVIVGAPDVHDTYACTGSSAPCRQPVQEAYLGGNNRLGGDVLSAAPSSYPPSCPVINLFIGVHSSAVSFSVQRVYNVMYCGEVTTARTITLITTPSVKSDQFLASETLSCAEGDLPKCPRTARCDPGGNIPLPQVTIDVHFSRQLFVPDLCTAQSHRSYTNR</sequence>
<name>A0A2T7PQ75_POMCA</name>
<accession>A0A2T7PQ75</accession>
<organism evidence="1 2">
    <name type="scientific">Pomacea canaliculata</name>
    <name type="common">Golden apple snail</name>
    <dbReference type="NCBI Taxonomy" id="400727"/>
    <lineage>
        <taxon>Eukaryota</taxon>
        <taxon>Metazoa</taxon>
        <taxon>Spiralia</taxon>
        <taxon>Lophotrochozoa</taxon>
        <taxon>Mollusca</taxon>
        <taxon>Gastropoda</taxon>
        <taxon>Caenogastropoda</taxon>
        <taxon>Architaenioglossa</taxon>
        <taxon>Ampullarioidea</taxon>
        <taxon>Ampullariidae</taxon>
        <taxon>Pomacea</taxon>
    </lineage>
</organism>
<protein>
    <submittedName>
        <fullName evidence="1">Uncharacterized protein</fullName>
    </submittedName>
</protein>
<evidence type="ECO:0000313" key="2">
    <source>
        <dbReference type="Proteomes" id="UP000245119"/>
    </source>
</evidence>
<dbReference type="Proteomes" id="UP000245119">
    <property type="component" value="Linkage Group LG2"/>
</dbReference>
<dbReference type="EMBL" id="PZQS01000002">
    <property type="protein sequence ID" value="PVD35581.1"/>
    <property type="molecule type" value="Genomic_DNA"/>
</dbReference>